<keyword evidence="3" id="KW-1185">Reference proteome</keyword>
<gene>
    <name evidence="2" type="ORF">FCG67_09685</name>
</gene>
<comment type="caution">
    <text evidence="2">The sequence shown here is derived from an EMBL/GenBank/DDBJ whole genome shotgun (WGS) entry which is preliminary data.</text>
</comment>
<evidence type="ECO:0000256" key="1">
    <source>
        <dbReference type="SAM" id="MobiDB-lite"/>
    </source>
</evidence>
<feature type="region of interest" description="Disordered" evidence="1">
    <location>
        <begin position="37"/>
        <end position="86"/>
    </location>
</feature>
<name>A0ABY2RKM7_9NOCA</name>
<feature type="compositionally biased region" description="Basic and acidic residues" evidence="1">
    <location>
        <begin position="55"/>
        <end position="64"/>
    </location>
</feature>
<dbReference type="Proteomes" id="UP000305109">
    <property type="component" value="Unassembled WGS sequence"/>
</dbReference>
<dbReference type="EMBL" id="SUMD01000004">
    <property type="protein sequence ID" value="TJZ78319.1"/>
    <property type="molecule type" value="Genomic_DNA"/>
</dbReference>
<evidence type="ECO:0000313" key="3">
    <source>
        <dbReference type="Proteomes" id="UP000305109"/>
    </source>
</evidence>
<sequence length="86" mass="9169">MEILLVLACGPIIMAAIYVAISAVYFVELRRLDRASAGMTASPQPSGCQPSQRLADLRRADGRRAPAGRGNHPHAPSQRKLVSTSA</sequence>
<accession>A0ABY2RKM7</accession>
<organism evidence="2 3">
    <name type="scientific">Rhodococcus oryzae</name>
    <dbReference type="NCBI Taxonomy" id="2571143"/>
    <lineage>
        <taxon>Bacteria</taxon>
        <taxon>Bacillati</taxon>
        <taxon>Actinomycetota</taxon>
        <taxon>Actinomycetes</taxon>
        <taxon>Mycobacteriales</taxon>
        <taxon>Nocardiaceae</taxon>
        <taxon>Rhodococcus</taxon>
    </lineage>
</organism>
<feature type="compositionally biased region" description="Polar residues" evidence="1">
    <location>
        <begin position="39"/>
        <end position="52"/>
    </location>
</feature>
<reference evidence="2 3" key="1">
    <citation type="submission" date="2019-04" db="EMBL/GenBank/DDBJ databases">
        <title>Rhodococcus oryzae sp. nov., a novel actinomycete isolated from rhizosphere soil of rice (Oryza sativa L.).</title>
        <authorList>
            <person name="Li C."/>
        </authorList>
    </citation>
    <scope>NUCLEOTIDE SEQUENCE [LARGE SCALE GENOMIC DNA]</scope>
    <source>
        <strain evidence="2 3">NEAU-CX67</strain>
    </source>
</reference>
<protein>
    <submittedName>
        <fullName evidence="2">Uncharacterized protein</fullName>
    </submittedName>
</protein>
<dbReference type="RefSeq" id="WP_136909304.1">
    <property type="nucleotide sequence ID" value="NZ_SUMD01000004.1"/>
</dbReference>
<evidence type="ECO:0000313" key="2">
    <source>
        <dbReference type="EMBL" id="TJZ78319.1"/>
    </source>
</evidence>
<proteinExistence type="predicted"/>